<comment type="caution">
    <text evidence="1">The sequence shown here is derived from an EMBL/GenBank/DDBJ whole genome shotgun (WGS) entry which is preliminary data.</text>
</comment>
<proteinExistence type="predicted"/>
<name>A0A6C7VE56_CAMCO</name>
<feature type="non-terminal residue" evidence="1">
    <location>
        <position position="1"/>
    </location>
</feature>
<dbReference type="AlphaFoldDB" id="A0A6C7VE56"/>
<accession>A0A6C7VE56</accession>
<gene>
    <name evidence="1" type="ORF">F7O01_09345</name>
</gene>
<dbReference type="EMBL" id="AALEZA010000143">
    <property type="protein sequence ID" value="ECZ1741001.1"/>
    <property type="molecule type" value="Genomic_DNA"/>
</dbReference>
<evidence type="ECO:0000313" key="1">
    <source>
        <dbReference type="EMBL" id="ECZ1741001.1"/>
    </source>
</evidence>
<sequence length="28" mass="3443">ALKNTFSKLIFLDEPHFAFFHFKTWDEI</sequence>
<reference evidence="1" key="1">
    <citation type="submission" date="2019-09" db="EMBL/GenBank/DDBJ databases">
        <authorList>
            <consortium name="NARMS: The National Antimicrobial Resistance Monitoring System"/>
        </authorList>
    </citation>
    <scope>NUCLEOTIDE SEQUENCE</scope>
    <source>
        <strain evidence="1">FSIS11923900</strain>
    </source>
</reference>
<organism evidence="1">
    <name type="scientific">Campylobacter coli</name>
    <dbReference type="NCBI Taxonomy" id="195"/>
    <lineage>
        <taxon>Bacteria</taxon>
        <taxon>Pseudomonadati</taxon>
        <taxon>Campylobacterota</taxon>
        <taxon>Epsilonproteobacteria</taxon>
        <taxon>Campylobacterales</taxon>
        <taxon>Campylobacteraceae</taxon>
        <taxon>Campylobacter</taxon>
    </lineage>
</organism>
<protein>
    <submittedName>
        <fullName evidence="1">DUF452 domain-containing protein</fullName>
    </submittedName>
</protein>